<accession>A0ABY1ZJX1</accession>
<keyword evidence="4" id="KW-1185">Reference proteome</keyword>
<protein>
    <submittedName>
        <fullName evidence="3">DUF4124 domain-containing protein</fullName>
    </submittedName>
</protein>
<feature type="chain" id="PRO_5045188340" evidence="1">
    <location>
        <begin position="31"/>
        <end position="157"/>
    </location>
</feature>
<gene>
    <name evidence="3" type="ORF">EZI54_11580</name>
</gene>
<dbReference type="Proteomes" id="UP000313645">
    <property type="component" value="Unassembled WGS sequence"/>
</dbReference>
<evidence type="ECO:0000256" key="1">
    <source>
        <dbReference type="SAM" id="SignalP"/>
    </source>
</evidence>
<proteinExistence type="predicted"/>
<dbReference type="Pfam" id="PF13511">
    <property type="entry name" value="DUF4124"/>
    <property type="match status" value="1"/>
</dbReference>
<feature type="signal peptide" evidence="1">
    <location>
        <begin position="1"/>
        <end position="30"/>
    </location>
</feature>
<evidence type="ECO:0000313" key="3">
    <source>
        <dbReference type="EMBL" id="TBW55460.1"/>
    </source>
</evidence>
<evidence type="ECO:0000313" key="4">
    <source>
        <dbReference type="Proteomes" id="UP000313645"/>
    </source>
</evidence>
<name>A0ABY1ZJX1_9GAMM</name>
<keyword evidence="1" id="KW-0732">Signal</keyword>
<comment type="caution">
    <text evidence="3">The sequence shown here is derived from an EMBL/GenBank/DDBJ whole genome shotgun (WGS) entry which is preliminary data.</text>
</comment>
<organism evidence="3 4">
    <name type="scientific">Marinobacter halodurans</name>
    <dbReference type="NCBI Taxonomy" id="2528979"/>
    <lineage>
        <taxon>Bacteria</taxon>
        <taxon>Pseudomonadati</taxon>
        <taxon>Pseudomonadota</taxon>
        <taxon>Gammaproteobacteria</taxon>
        <taxon>Pseudomonadales</taxon>
        <taxon>Marinobacteraceae</taxon>
        <taxon>Marinobacter</taxon>
    </lineage>
</organism>
<dbReference type="InterPro" id="IPR025392">
    <property type="entry name" value="DUF4124"/>
</dbReference>
<reference evidence="3 4" key="1">
    <citation type="submission" date="2019-02" db="EMBL/GenBank/DDBJ databases">
        <title>Marinobacter halodurans sp. nov., a marine bacterium isolated from sea tidal flat.</title>
        <authorList>
            <person name="Yoo Y."/>
            <person name="Lee D.W."/>
            <person name="Kim B.S."/>
            <person name="Kim J.-J."/>
        </authorList>
    </citation>
    <scope>NUCLEOTIDE SEQUENCE [LARGE SCALE GENOMIC DNA]</scope>
    <source>
        <strain evidence="3 4">YJ-S3-2</strain>
    </source>
</reference>
<dbReference type="EMBL" id="SJDL01000016">
    <property type="protein sequence ID" value="TBW55460.1"/>
    <property type="molecule type" value="Genomic_DNA"/>
</dbReference>
<sequence length="157" mass="17563">MPTDRAGECRMRKSLLVLMLGMGTCPAVSAAIYQCQGPNGQVVFSDSVCSDSARKVEVNPVTTGGRLDIGTDVEVWQPTHHAKRSPSTDGCDLGYVQSTQLRTWRARRQVKAGMSAHQLRYVLGDPDHHEGQWWVYERRGKETGRYRVRGGCLVSWR</sequence>
<feature type="domain" description="DUF4124" evidence="2">
    <location>
        <begin position="24"/>
        <end position="62"/>
    </location>
</feature>
<evidence type="ECO:0000259" key="2">
    <source>
        <dbReference type="Pfam" id="PF13511"/>
    </source>
</evidence>